<dbReference type="Gene3D" id="3.30.1330.40">
    <property type="entry name" value="RutC-like"/>
    <property type="match status" value="1"/>
</dbReference>
<dbReference type="GO" id="GO:0019239">
    <property type="term" value="F:deaminase activity"/>
    <property type="evidence" value="ECO:0007669"/>
    <property type="project" value="TreeGrafter"/>
</dbReference>
<dbReference type="PANTHER" id="PTHR11803:SF58">
    <property type="entry name" value="PROTEIN HMF1-RELATED"/>
    <property type="match status" value="1"/>
</dbReference>
<dbReference type="PANTHER" id="PTHR11803">
    <property type="entry name" value="2-IMINOBUTANOATE/2-IMINOPROPANOATE DEAMINASE RIDA"/>
    <property type="match status" value="1"/>
</dbReference>
<proteinExistence type="inferred from homology"/>
<dbReference type="CDD" id="cd00448">
    <property type="entry name" value="YjgF_YER057c_UK114_family"/>
    <property type="match status" value="1"/>
</dbReference>
<gene>
    <name evidence="2" type="ORF">UFOPK3204_01319</name>
</gene>
<name>A0A6J7ALI7_9ZZZZ</name>
<accession>A0A6J7ALI7</accession>
<dbReference type="InterPro" id="IPR035959">
    <property type="entry name" value="RutC-like_sf"/>
</dbReference>
<evidence type="ECO:0000313" key="2">
    <source>
        <dbReference type="EMBL" id="CAB4833754.1"/>
    </source>
</evidence>
<dbReference type="EMBL" id="CAFABK010000069">
    <property type="protein sequence ID" value="CAB4833754.1"/>
    <property type="molecule type" value="Genomic_DNA"/>
</dbReference>
<sequence>MTVRRINPPELAPPIGFTHAVVAEGTTLVLLAGQTALNVDGAIVGETIVEQFEQVLTNLLVALEAAGGTPSQLAKLTIYSVDPVDYRGHAKEIGQIWHRLIGRDYPAMTLVGVTRLYDDAALLEIEGIAILP</sequence>
<dbReference type="GO" id="GO:0005829">
    <property type="term" value="C:cytosol"/>
    <property type="evidence" value="ECO:0007669"/>
    <property type="project" value="TreeGrafter"/>
</dbReference>
<dbReference type="AlphaFoldDB" id="A0A6J7ALI7"/>
<reference evidence="2" key="1">
    <citation type="submission" date="2020-05" db="EMBL/GenBank/DDBJ databases">
        <authorList>
            <person name="Chiriac C."/>
            <person name="Salcher M."/>
            <person name="Ghai R."/>
            <person name="Kavagutti S V."/>
        </authorList>
    </citation>
    <scope>NUCLEOTIDE SEQUENCE</scope>
</reference>
<dbReference type="SUPFAM" id="SSF55298">
    <property type="entry name" value="YjgF-like"/>
    <property type="match status" value="1"/>
</dbReference>
<dbReference type="Pfam" id="PF01042">
    <property type="entry name" value="Ribonuc_L-PSP"/>
    <property type="match status" value="1"/>
</dbReference>
<comment type="similarity">
    <text evidence="1">Belongs to the RutC family.</text>
</comment>
<organism evidence="2">
    <name type="scientific">freshwater metagenome</name>
    <dbReference type="NCBI Taxonomy" id="449393"/>
    <lineage>
        <taxon>unclassified sequences</taxon>
        <taxon>metagenomes</taxon>
        <taxon>ecological metagenomes</taxon>
    </lineage>
</organism>
<dbReference type="InterPro" id="IPR006175">
    <property type="entry name" value="YjgF/YER057c/UK114"/>
</dbReference>
<evidence type="ECO:0000256" key="1">
    <source>
        <dbReference type="ARBA" id="ARBA00010552"/>
    </source>
</evidence>
<protein>
    <submittedName>
        <fullName evidence="2">Unannotated protein</fullName>
    </submittedName>
</protein>